<reference evidence="3" key="2">
    <citation type="journal article" date="2019" name="Int. J. Syst. Evol. Microbiol.">
        <title>The Global Catalogue of Microorganisms (GCM) 10K type strain sequencing project: providing services to taxonomists for standard genome sequencing and annotation.</title>
        <authorList>
            <consortium name="The Broad Institute Genomics Platform"/>
            <consortium name="The Broad Institute Genome Sequencing Center for Infectious Disease"/>
            <person name="Wu L."/>
            <person name="Ma J."/>
        </authorList>
    </citation>
    <scope>NUCLEOTIDE SEQUENCE [LARGE SCALE GENOMIC DNA]</scope>
    <source>
        <strain evidence="3">KCTC 62575</strain>
    </source>
</reference>
<reference evidence="1" key="3">
    <citation type="submission" date="2024-09" db="EMBL/GenBank/DDBJ databases">
        <authorList>
            <person name="Sun Q."/>
            <person name="Mori K."/>
        </authorList>
    </citation>
    <scope>NUCLEOTIDE SEQUENCE</scope>
    <source>
        <strain evidence="1">KCTC 62575</strain>
    </source>
</reference>
<name>A0ABV7BL00_9GAMM</name>
<evidence type="ECO:0000313" key="2">
    <source>
        <dbReference type="EMBL" id="MFC2997623.1"/>
    </source>
</evidence>
<dbReference type="EMBL" id="JBHRSF010000157">
    <property type="protein sequence ID" value="MFC2997623.1"/>
    <property type="molecule type" value="Genomic_DNA"/>
</dbReference>
<dbReference type="EMBL" id="JBHRSF010000129">
    <property type="protein sequence ID" value="MFC2997373.1"/>
    <property type="molecule type" value="Genomic_DNA"/>
</dbReference>
<dbReference type="RefSeq" id="WP_107010365.1">
    <property type="nucleotide sequence ID" value="NZ_JBHRSF010000129.1"/>
</dbReference>
<reference evidence="1" key="1">
    <citation type="journal article" date="2014" name="Int. J. Syst. Evol. Microbiol.">
        <title>Complete genome of a new Firmicutes species belonging to the dominant human colonic microbiota ('Ruminococcus bicirculans') reveals two chromosomes and a selective capacity to utilize plant glucans.</title>
        <authorList>
            <consortium name="NISC Comparative Sequencing Program"/>
            <person name="Wegmann U."/>
            <person name="Louis P."/>
            <person name="Goesmann A."/>
            <person name="Henrissat B."/>
            <person name="Duncan S.H."/>
            <person name="Flint H.J."/>
        </authorList>
    </citation>
    <scope>NUCLEOTIDE SEQUENCE</scope>
    <source>
        <strain evidence="1">KCTC 62575</strain>
    </source>
</reference>
<comment type="caution">
    <text evidence="1">The sequence shown here is derived from an EMBL/GenBank/DDBJ whole genome shotgun (WGS) entry which is preliminary data.</text>
</comment>
<accession>A0ABV7BL00</accession>
<evidence type="ECO:0000313" key="3">
    <source>
        <dbReference type="Proteomes" id="UP001595455"/>
    </source>
</evidence>
<gene>
    <name evidence="1" type="ORF">ACFODO_19430</name>
    <name evidence="2" type="ORF">ACFODO_20725</name>
</gene>
<sequence length="88" mass="9989">MKAILISKEHNFTLEDFIQIVKPISIDGYEVLSASTFMFDLAIASDLLLSLQSFLKDIDAPYHILYIPSDIVHFQQPSREITNLSDCV</sequence>
<evidence type="ECO:0000313" key="1">
    <source>
        <dbReference type="EMBL" id="MFC2997373.1"/>
    </source>
</evidence>
<dbReference type="Proteomes" id="UP001595455">
    <property type="component" value="Unassembled WGS sequence"/>
</dbReference>
<protein>
    <submittedName>
        <fullName evidence="1">Uncharacterized protein</fullName>
    </submittedName>
</protein>
<keyword evidence="3" id="KW-1185">Reference proteome</keyword>
<proteinExistence type="predicted"/>
<organism evidence="1 3">
    <name type="scientific">Acinetobacter sichuanensis</name>
    <dbReference type="NCBI Taxonomy" id="2136183"/>
    <lineage>
        <taxon>Bacteria</taxon>
        <taxon>Pseudomonadati</taxon>
        <taxon>Pseudomonadota</taxon>
        <taxon>Gammaproteobacteria</taxon>
        <taxon>Moraxellales</taxon>
        <taxon>Moraxellaceae</taxon>
        <taxon>Acinetobacter</taxon>
    </lineage>
</organism>